<dbReference type="FunFam" id="1.10.10.10:FF:000001">
    <property type="entry name" value="LysR family transcriptional regulator"/>
    <property type="match status" value="1"/>
</dbReference>
<evidence type="ECO:0000256" key="1">
    <source>
        <dbReference type="ARBA" id="ARBA00009437"/>
    </source>
</evidence>
<keyword evidence="3" id="KW-0238">DNA-binding</keyword>
<dbReference type="SUPFAM" id="SSF46785">
    <property type="entry name" value="Winged helix' DNA-binding domain"/>
    <property type="match status" value="1"/>
</dbReference>
<dbReference type="PRINTS" id="PR00039">
    <property type="entry name" value="HTHLYSR"/>
</dbReference>
<dbReference type="InterPro" id="IPR000847">
    <property type="entry name" value="LysR_HTH_N"/>
</dbReference>
<dbReference type="RefSeq" id="WP_087113279.1">
    <property type="nucleotide sequence ID" value="NZ_CBCSCN010000015.1"/>
</dbReference>
<dbReference type="InterPro" id="IPR036388">
    <property type="entry name" value="WH-like_DNA-bd_sf"/>
</dbReference>
<evidence type="ECO:0000259" key="5">
    <source>
        <dbReference type="PROSITE" id="PS50931"/>
    </source>
</evidence>
<dbReference type="Proteomes" id="UP000196573">
    <property type="component" value="Unassembled WGS sequence"/>
</dbReference>
<evidence type="ECO:0000313" key="6">
    <source>
        <dbReference type="EMBL" id="SMA50837.1"/>
    </source>
</evidence>
<reference evidence="6 7" key="1">
    <citation type="submission" date="2017-03" db="EMBL/GenBank/DDBJ databases">
        <authorList>
            <person name="Afonso C.L."/>
            <person name="Miller P.J."/>
            <person name="Scott M.A."/>
            <person name="Spackman E."/>
            <person name="Goraichik I."/>
            <person name="Dimitrov K.M."/>
            <person name="Suarez D.L."/>
            <person name="Swayne D.E."/>
        </authorList>
    </citation>
    <scope>NUCLEOTIDE SEQUENCE [LARGE SCALE GENOMIC DNA]</scope>
    <source>
        <strain evidence="6">SB41UT1</strain>
    </source>
</reference>
<evidence type="ECO:0000313" key="7">
    <source>
        <dbReference type="Proteomes" id="UP000196573"/>
    </source>
</evidence>
<dbReference type="Gene3D" id="3.40.190.290">
    <property type="match status" value="1"/>
</dbReference>
<dbReference type="Pfam" id="PF00126">
    <property type="entry name" value="HTH_1"/>
    <property type="match status" value="1"/>
</dbReference>
<dbReference type="SUPFAM" id="SSF53850">
    <property type="entry name" value="Periplasmic binding protein-like II"/>
    <property type="match status" value="1"/>
</dbReference>
<comment type="similarity">
    <text evidence="1">Belongs to the LysR transcriptional regulatory family.</text>
</comment>
<dbReference type="PROSITE" id="PS50931">
    <property type="entry name" value="HTH_LYSR"/>
    <property type="match status" value="1"/>
</dbReference>
<proteinExistence type="inferred from homology"/>
<protein>
    <submittedName>
        <fullName evidence="6">HTH-type transcriptional activator CmpR</fullName>
    </submittedName>
</protein>
<gene>
    <name evidence="6" type="primary">cmpR_4</name>
    <name evidence="6" type="ORF">EHSB41UT_04654</name>
</gene>
<keyword evidence="7" id="KW-1185">Reference proteome</keyword>
<dbReference type="AlphaFoldDB" id="A0A1X7ATU1"/>
<evidence type="ECO:0000256" key="2">
    <source>
        <dbReference type="ARBA" id="ARBA00023015"/>
    </source>
</evidence>
<name>A0A1X7ATU1_9GAMM</name>
<feature type="domain" description="HTH lysR-type" evidence="5">
    <location>
        <begin position="4"/>
        <end position="61"/>
    </location>
</feature>
<dbReference type="PANTHER" id="PTHR30126">
    <property type="entry name" value="HTH-TYPE TRANSCRIPTIONAL REGULATOR"/>
    <property type="match status" value="1"/>
</dbReference>
<dbReference type="CDD" id="cd05466">
    <property type="entry name" value="PBP2_LTTR_substrate"/>
    <property type="match status" value="1"/>
</dbReference>
<organism evidence="6 7">
    <name type="scientific">Parendozoicomonas haliclonae</name>
    <dbReference type="NCBI Taxonomy" id="1960125"/>
    <lineage>
        <taxon>Bacteria</taxon>
        <taxon>Pseudomonadati</taxon>
        <taxon>Pseudomonadota</taxon>
        <taxon>Gammaproteobacteria</taxon>
        <taxon>Oceanospirillales</taxon>
        <taxon>Endozoicomonadaceae</taxon>
        <taxon>Parendozoicomonas</taxon>
    </lineage>
</organism>
<dbReference type="PANTHER" id="PTHR30126:SF91">
    <property type="entry name" value="LYSR FAMILY TRANSCRIPTIONAL REGULATOR"/>
    <property type="match status" value="1"/>
</dbReference>
<keyword evidence="4" id="KW-0804">Transcription</keyword>
<evidence type="ECO:0000256" key="4">
    <source>
        <dbReference type="ARBA" id="ARBA00023163"/>
    </source>
</evidence>
<dbReference type="Gene3D" id="1.10.10.10">
    <property type="entry name" value="Winged helix-like DNA-binding domain superfamily/Winged helix DNA-binding domain"/>
    <property type="match status" value="1"/>
</dbReference>
<accession>A0A1X7ATU1</accession>
<sequence>MKKYTLEQLKAFSAAAEQGSFSAAARKLGKPQSVISTQIQYLEIELGFDLFDRSRRNPVLTSRGRAILPEVNTLLQQNSWLDQITDNLLSLDDSLLSIAVEDVALGLGLEQVVMDLSQRFPALQLEFLHPGTDEIVEMVANERCHIGLMSLPKKALPDTLKVRHLKQGRLAVFVAPNHPLAKTDRVSLAELKKHRQLVIRDRQHLERHRISRDAWFNESLFSIVQLVRIGLGWSLLDEQMLESEVVSGRLVKLETDTMLEITEPVHMIWKAKSEANPAILQFVNALRI</sequence>
<dbReference type="EMBL" id="FWPT01000017">
    <property type="protein sequence ID" value="SMA50837.1"/>
    <property type="molecule type" value="Genomic_DNA"/>
</dbReference>
<keyword evidence="2" id="KW-0805">Transcription regulation</keyword>
<dbReference type="GO" id="GO:0000976">
    <property type="term" value="F:transcription cis-regulatory region binding"/>
    <property type="evidence" value="ECO:0007669"/>
    <property type="project" value="TreeGrafter"/>
</dbReference>
<dbReference type="OrthoDB" id="196624at2"/>
<dbReference type="GO" id="GO:0003700">
    <property type="term" value="F:DNA-binding transcription factor activity"/>
    <property type="evidence" value="ECO:0007669"/>
    <property type="project" value="InterPro"/>
</dbReference>
<dbReference type="InterPro" id="IPR036390">
    <property type="entry name" value="WH_DNA-bd_sf"/>
</dbReference>
<evidence type="ECO:0000256" key="3">
    <source>
        <dbReference type="ARBA" id="ARBA00023125"/>
    </source>
</evidence>
<dbReference type="InterPro" id="IPR005119">
    <property type="entry name" value="LysR_subst-bd"/>
</dbReference>
<dbReference type="Pfam" id="PF03466">
    <property type="entry name" value="LysR_substrate"/>
    <property type="match status" value="1"/>
</dbReference>